<feature type="coiled-coil region" evidence="1">
    <location>
        <begin position="39"/>
        <end position="67"/>
    </location>
</feature>
<evidence type="ECO:0000313" key="2">
    <source>
        <dbReference type="EMBL" id="QDT64384.1"/>
    </source>
</evidence>
<keyword evidence="3" id="KW-1185">Reference proteome</keyword>
<organism evidence="2 3">
    <name type="scientific">Calycomorphotria hydatis</name>
    <dbReference type="NCBI Taxonomy" id="2528027"/>
    <lineage>
        <taxon>Bacteria</taxon>
        <taxon>Pseudomonadati</taxon>
        <taxon>Planctomycetota</taxon>
        <taxon>Planctomycetia</taxon>
        <taxon>Planctomycetales</taxon>
        <taxon>Planctomycetaceae</taxon>
        <taxon>Calycomorphotria</taxon>
    </lineage>
</organism>
<evidence type="ECO:0000313" key="3">
    <source>
        <dbReference type="Proteomes" id="UP000319976"/>
    </source>
</evidence>
<dbReference type="EMBL" id="CP036316">
    <property type="protein sequence ID" value="QDT64384.1"/>
    <property type="molecule type" value="Genomic_DNA"/>
</dbReference>
<dbReference type="KEGG" id="chya:V22_16180"/>
<keyword evidence="1" id="KW-0175">Coiled coil</keyword>
<evidence type="ECO:0000256" key="1">
    <source>
        <dbReference type="SAM" id="Coils"/>
    </source>
</evidence>
<dbReference type="Proteomes" id="UP000319976">
    <property type="component" value="Chromosome"/>
</dbReference>
<accession>A0A517T7N4</accession>
<dbReference type="AlphaFoldDB" id="A0A517T7N4"/>
<gene>
    <name evidence="2" type="ORF">V22_16180</name>
</gene>
<name>A0A517T7N4_9PLAN</name>
<sequence>MNSKWKQSLAIALIVVGAIAAIQSTRSMFSPRQQRALTKEEASAVIHEQLNRMKEEQEKMKLESQSKAAH</sequence>
<reference evidence="2 3" key="1">
    <citation type="submission" date="2019-02" db="EMBL/GenBank/DDBJ databases">
        <title>Deep-cultivation of Planctomycetes and their phenomic and genomic characterization uncovers novel biology.</title>
        <authorList>
            <person name="Wiegand S."/>
            <person name="Jogler M."/>
            <person name="Boedeker C."/>
            <person name="Pinto D."/>
            <person name="Vollmers J."/>
            <person name="Rivas-Marin E."/>
            <person name="Kohn T."/>
            <person name="Peeters S.H."/>
            <person name="Heuer A."/>
            <person name="Rast P."/>
            <person name="Oberbeckmann S."/>
            <person name="Bunk B."/>
            <person name="Jeske O."/>
            <person name="Meyerdierks A."/>
            <person name="Storesund J.E."/>
            <person name="Kallscheuer N."/>
            <person name="Luecker S."/>
            <person name="Lage O.M."/>
            <person name="Pohl T."/>
            <person name="Merkel B.J."/>
            <person name="Hornburger P."/>
            <person name="Mueller R.-W."/>
            <person name="Bruemmer F."/>
            <person name="Labrenz M."/>
            <person name="Spormann A.M."/>
            <person name="Op den Camp H."/>
            <person name="Overmann J."/>
            <person name="Amann R."/>
            <person name="Jetten M.S.M."/>
            <person name="Mascher T."/>
            <person name="Medema M.H."/>
            <person name="Devos D.P."/>
            <person name="Kaster A.-K."/>
            <person name="Ovreas L."/>
            <person name="Rohde M."/>
            <person name="Galperin M.Y."/>
            <person name="Jogler C."/>
        </authorList>
    </citation>
    <scope>NUCLEOTIDE SEQUENCE [LARGE SCALE GENOMIC DNA]</scope>
    <source>
        <strain evidence="2 3">V22</strain>
    </source>
</reference>
<proteinExistence type="predicted"/>
<protein>
    <submittedName>
        <fullName evidence="2">Uncharacterized protein</fullName>
    </submittedName>
</protein>